<dbReference type="Proteomes" id="UP001165186">
    <property type="component" value="Unassembled WGS sequence"/>
</dbReference>
<sequence>MKISASTTFVITIATVVLTGQAAPGWYAALPAIASISTSTMIPGEATPTAPAPLAPQSPPSKPETPPQKLKVPPSKRKVPLSKRGLPPVGDGHTIDQRDTAHFCDLNSQIVSQEECDERLPATGIV</sequence>
<protein>
    <submittedName>
        <fullName evidence="1">Uncharacterized protein</fullName>
    </submittedName>
</protein>
<gene>
    <name evidence="1" type="primary">g4848</name>
    <name evidence="1" type="ORF">NpPPO83_00004848</name>
</gene>
<evidence type="ECO:0000313" key="2">
    <source>
        <dbReference type="Proteomes" id="UP001165186"/>
    </source>
</evidence>
<comment type="caution">
    <text evidence="1">The sequence shown here is derived from an EMBL/GenBank/DDBJ whole genome shotgun (WGS) entry which is preliminary data.</text>
</comment>
<dbReference type="EMBL" id="BSXG01000011">
    <property type="protein sequence ID" value="GME24182.1"/>
    <property type="molecule type" value="Genomic_DNA"/>
</dbReference>
<keyword evidence="2" id="KW-1185">Reference proteome</keyword>
<name>A0ACB5RUI2_9PEZI</name>
<accession>A0ACB5RUI2</accession>
<proteinExistence type="predicted"/>
<reference evidence="1" key="1">
    <citation type="submission" date="2024-09" db="EMBL/GenBank/DDBJ databases">
        <title>Draft Genome Sequences of Neofusicoccum parvum.</title>
        <authorList>
            <person name="Ashida A."/>
            <person name="Camagna M."/>
            <person name="Tanaka A."/>
            <person name="Takemoto D."/>
        </authorList>
    </citation>
    <scope>NUCLEOTIDE SEQUENCE</scope>
    <source>
        <strain evidence="1">PPO83</strain>
    </source>
</reference>
<organism evidence="1 2">
    <name type="scientific">Neofusicoccum parvum</name>
    <dbReference type="NCBI Taxonomy" id="310453"/>
    <lineage>
        <taxon>Eukaryota</taxon>
        <taxon>Fungi</taxon>
        <taxon>Dikarya</taxon>
        <taxon>Ascomycota</taxon>
        <taxon>Pezizomycotina</taxon>
        <taxon>Dothideomycetes</taxon>
        <taxon>Dothideomycetes incertae sedis</taxon>
        <taxon>Botryosphaeriales</taxon>
        <taxon>Botryosphaeriaceae</taxon>
        <taxon>Neofusicoccum</taxon>
    </lineage>
</organism>
<evidence type="ECO:0000313" key="1">
    <source>
        <dbReference type="EMBL" id="GME24182.1"/>
    </source>
</evidence>